<feature type="domain" description="Calponin-homology (CH)" evidence="5">
    <location>
        <begin position="266"/>
        <end position="371"/>
    </location>
</feature>
<dbReference type="GO" id="GO:0005737">
    <property type="term" value="C:cytoplasm"/>
    <property type="evidence" value="ECO:0007669"/>
    <property type="project" value="TreeGrafter"/>
</dbReference>
<dbReference type="SUPFAM" id="SSF47473">
    <property type="entry name" value="EF-hand"/>
    <property type="match status" value="1"/>
</dbReference>
<dbReference type="InterPro" id="IPR001715">
    <property type="entry name" value="CH_dom"/>
</dbReference>
<dbReference type="Proteomes" id="UP001142055">
    <property type="component" value="Chromosome 1"/>
</dbReference>
<dbReference type="OrthoDB" id="431378at2759"/>
<reference evidence="6" key="1">
    <citation type="submission" date="2022-12" db="EMBL/GenBank/DDBJ databases">
        <title>Genome assemblies of Blomia tropicalis.</title>
        <authorList>
            <person name="Cui Y."/>
        </authorList>
    </citation>
    <scope>NUCLEOTIDE SEQUENCE</scope>
    <source>
        <tissue evidence="6">Adult mites</tissue>
    </source>
</reference>
<dbReference type="SMART" id="SM00033">
    <property type="entry name" value="CH"/>
    <property type="match status" value="4"/>
</dbReference>
<accession>A0A9Q0MGH9</accession>
<evidence type="ECO:0000313" key="7">
    <source>
        <dbReference type="Proteomes" id="UP001142055"/>
    </source>
</evidence>
<dbReference type="PROSITE" id="PS50021">
    <property type="entry name" value="CH"/>
    <property type="match status" value="4"/>
</dbReference>
<dbReference type="CDD" id="cd21298">
    <property type="entry name" value="CH_PLS_rpt3"/>
    <property type="match status" value="1"/>
</dbReference>
<keyword evidence="3" id="KW-0106">Calcium</keyword>
<organism evidence="6 7">
    <name type="scientific">Blomia tropicalis</name>
    <name type="common">Mite</name>
    <dbReference type="NCBI Taxonomy" id="40697"/>
    <lineage>
        <taxon>Eukaryota</taxon>
        <taxon>Metazoa</taxon>
        <taxon>Ecdysozoa</taxon>
        <taxon>Arthropoda</taxon>
        <taxon>Chelicerata</taxon>
        <taxon>Arachnida</taxon>
        <taxon>Acari</taxon>
        <taxon>Acariformes</taxon>
        <taxon>Sarcoptiformes</taxon>
        <taxon>Astigmata</taxon>
        <taxon>Glycyphagoidea</taxon>
        <taxon>Echimyopodidae</taxon>
        <taxon>Blomia</taxon>
    </lineage>
</organism>
<evidence type="ECO:0000256" key="4">
    <source>
        <dbReference type="ARBA" id="ARBA00023203"/>
    </source>
</evidence>
<sequence length="639" mass="72031">MDVTSGFASLSLNDDQQVELNKLFLKNNGSLDVVQTKEALDIAGFKLPQWRVRSIFDELEKKKPVQEKGTISRYEFMKLANDLRSQDVAQSFKSSISKRGNLDTLGGMSEASSSGTTHSVRHEEQVAFSDWINTNLSSDSDLKDLLPIDIEGKLLYEKVKDGILLCKIINHSCPDTIDERAINKKNLTVYTKIENLTLALNSAQSIGCNIINIDAHDLSKGRPHLVLGLLWQIIRIGLFNQITIEHCPGLVNLLNDNEEMSDLLKLSPESILIRWVNFQLEKAGVNRRINNFTHDIKDSEVYTHLLHQIAPKDRNVTKEALRLENLLDKAEMMLKQSDKLGCRSFLTPQNVVDGVYKLNLAFVANLFNNYPGLDIPENIEPLETIEETREEKTLRNWINSMGVNPYVNWLYSDLADGLIIFQLYDIIKPGIVNWTRVHRTFSKLKGFMEKLENCNYAVELGRKLNFSLVGIAGQDIFEGNPTLTLALVWQLMRAYTLTILSQLASHGHQTIVEAEIVEWVNQKLKDAGKSSTIRNFQDSTISTAIPVIDLIDAIKPGSINYAQILGGKSPEEKLANAKYAISIARKIGARIYALPEDISEMKHKMVMTVFACLMSRDYIPNMGSNEQQQTQPVGNNENQ</sequence>
<dbReference type="Pfam" id="PF00307">
    <property type="entry name" value="CH"/>
    <property type="match status" value="4"/>
</dbReference>
<feature type="domain" description="Calponin-homology (CH)" evidence="5">
    <location>
        <begin position="122"/>
        <end position="238"/>
    </location>
</feature>
<evidence type="ECO:0000313" key="6">
    <source>
        <dbReference type="EMBL" id="KAJ6225374.1"/>
    </source>
</evidence>
<name>A0A9Q0MGH9_BLOTA</name>
<dbReference type="FunFam" id="1.10.418.10:FF:000066">
    <property type="entry name" value="plastin-1 isoform X2"/>
    <property type="match status" value="1"/>
</dbReference>
<dbReference type="CDD" id="cd21301">
    <property type="entry name" value="CH_PLS_rpt4"/>
    <property type="match status" value="1"/>
</dbReference>
<protein>
    <recommendedName>
        <fullName evidence="5">Calponin-homology (CH) domain-containing protein</fullName>
    </recommendedName>
</protein>
<dbReference type="AlphaFoldDB" id="A0A9Q0MGH9"/>
<dbReference type="InterPro" id="IPR036872">
    <property type="entry name" value="CH_dom_sf"/>
</dbReference>
<dbReference type="GO" id="GO:0051639">
    <property type="term" value="P:actin filament network formation"/>
    <property type="evidence" value="ECO:0007669"/>
    <property type="project" value="TreeGrafter"/>
</dbReference>
<proteinExistence type="predicted"/>
<dbReference type="GO" id="GO:0032432">
    <property type="term" value="C:actin filament bundle"/>
    <property type="evidence" value="ECO:0007669"/>
    <property type="project" value="TreeGrafter"/>
</dbReference>
<dbReference type="SUPFAM" id="SSF47576">
    <property type="entry name" value="Calponin-homology domain, CH-domain"/>
    <property type="match status" value="1"/>
</dbReference>
<feature type="domain" description="Calponin-homology (CH)" evidence="5">
    <location>
        <begin position="388"/>
        <end position="496"/>
    </location>
</feature>
<evidence type="ECO:0000256" key="1">
    <source>
        <dbReference type="ARBA" id="ARBA00022723"/>
    </source>
</evidence>
<dbReference type="GO" id="GO:0046872">
    <property type="term" value="F:metal ion binding"/>
    <property type="evidence" value="ECO:0007669"/>
    <property type="project" value="UniProtKB-KW"/>
</dbReference>
<dbReference type="FunFam" id="1.10.418.10:FF:000042">
    <property type="entry name" value="Fimbrin, putative"/>
    <property type="match status" value="1"/>
</dbReference>
<dbReference type="GO" id="GO:0051017">
    <property type="term" value="P:actin filament bundle assembly"/>
    <property type="evidence" value="ECO:0007669"/>
    <property type="project" value="InterPro"/>
</dbReference>
<keyword evidence="2" id="KW-0677">Repeat</keyword>
<evidence type="ECO:0000259" key="5">
    <source>
        <dbReference type="PROSITE" id="PS50021"/>
    </source>
</evidence>
<feature type="domain" description="Calponin-homology (CH)" evidence="5">
    <location>
        <begin position="510"/>
        <end position="618"/>
    </location>
</feature>
<evidence type="ECO:0000256" key="3">
    <source>
        <dbReference type="ARBA" id="ARBA00022837"/>
    </source>
</evidence>
<dbReference type="PROSITE" id="PS00020">
    <property type="entry name" value="ACTININ_2"/>
    <property type="match status" value="1"/>
</dbReference>
<dbReference type="PANTHER" id="PTHR19961:SF18">
    <property type="entry name" value="FI19014P1"/>
    <property type="match status" value="1"/>
</dbReference>
<dbReference type="CDD" id="cd21295">
    <property type="entry name" value="CH_PLS_rpt2"/>
    <property type="match status" value="1"/>
</dbReference>
<dbReference type="CDD" id="cd21292">
    <property type="entry name" value="CH_PLS_rpt1"/>
    <property type="match status" value="1"/>
</dbReference>
<keyword evidence="7" id="KW-1185">Reference proteome</keyword>
<comment type="caution">
    <text evidence="6">The sequence shown here is derived from an EMBL/GenBank/DDBJ whole genome shotgun (WGS) entry which is preliminary data.</text>
</comment>
<dbReference type="OMA" id="WQLMRKN"/>
<dbReference type="Gene3D" id="1.10.418.10">
    <property type="entry name" value="Calponin-like domain"/>
    <property type="match status" value="4"/>
</dbReference>
<evidence type="ECO:0000256" key="2">
    <source>
        <dbReference type="ARBA" id="ARBA00022737"/>
    </source>
</evidence>
<dbReference type="FunFam" id="1.10.418.10:FF:000031">
    <property type="entry name" value="Fimbrin-2 like"/>
    <property type="match status" value="1"/>
</dbReference>
<keyword evidence="1" id="KW-0479">Metal-binding</keyword>
<gene>
    <name evidence="6" type="ORF">RDWZM_003919</name>
</gene>
<dbReference type="InterPro" id="IPR001589">
    <property type="entry name" value="Actinin_actin-bd_CS"/>
</dbReference>
<dbReference type="EMBL" id="JAPWDV010000001">
    <property type="protein sequence ID" value="KAJ6225374.1"/>
    <property type="molecule type" value="Genomic_DNA"/>
</dbReference>
<dbReference type="PANTHER" id="PTHR19961">
    <property type="entry name" value="FIMBRIN/PLASTIN"/>
    <property type="match status" value="1"/>
</dbReference>
<dbReference type="InterPro" id="IPR011992">
    <property type="entry name" value="EF-hand-dom_pair"/>
</dbReference>
<dbReference type="InterPro" id="IPR039959">
    <property type="entry name" value="Fimbrin/Plastin"/>
</dbReference>
<dbReference type="GO" id="GO:0051015">
    <property type="term" value="F:actin filament binding"/>
    <property type="evidence" value="ECO:0007669"/>
    <property type="project" value="InterPro"/>
</dbReference>
<dbReference type="GO" id="GO:0005884">
    <property type="term" value="C:actin filament"/>
    <property type="evidence" value="ECO:0007669"/>
    <property type="project" value="TreeGrafter"/>
</dbReference>
<keyword evidence="4" id="KW-0009">Actin-binding</keyword>
<dbReference type="FunFam" id="1.10.418.10:FF:000010">
    <property type="entry name" value="Plastin-3 isoform 1"/>
    <property type="match status" value="1"/>
</dbReference>